<dbReference type="SUPFAM" id="SSF53254">
    <property type="entry name" value="Phosphoglycerate mutase-like"/>
    <property type="match status" value="1"/>
</dbReference>
<evidence type="ECO:0000256" key="6">
    <source>
        <dbReference type="ARBA" id="ARBA00023157"/>
    </source>
</evidence>
<keyword evidence="7" id="KW-0325">Glycoprotein</keyword>
<dbReference type="AlphaFoldDB" id="A0A9N9QH49"/>
<dbReference type="Pfam" id="PF00328">
    <property type="entry name" value="His_Phos_2"/>
    <property type="match status" value="1"/>
</dbReference>
<evidence type="ECO:0000256" key="1">
    <source>
        <dbReference type="ARBA" id="ARBA00000032"/>
    </source>
</evidence>
<dbReference type="InterPro" id="IPR000560">
    <property type="entry name" value="His_Pase_clade-2"/>
</dbReference>
<dbReference type="InterPro" id="IPR029033">
    <property type="entry name" value="His_PPase_superfam"/>
</dbReference>
<dbReference type="PROSITE" id="PS00778">
    <property type="entry name" value="HIS_ACID_PHOSPHAT_2"/>
    <property type="match status" value="1"/>
</dbReference>
<dbReference type="InterPro" id="IPR050645">
    <property type="entry name" value="Histidine_acid_phosphatase"/>
</dbReference>
<dbReference type="InterPro" id="IPR033379">
    <property type="entry name" value="Acid_Pase_AS"/>
</dbReference>
<dbReference type="PANTHER" id="PTHR11567">
    <property type="entry name" value="ACID PHOSPHATASE-RELATED"/>
    <property type="match status" value="1"/>
</dbReference>
<dbReference type="PANTHER" id="PTHR11567:SF211">
    <property type="entry name" value="PROSTATIC ACID PHOSPHATASE"/>
    <property type="match status" value="1"/>
</dbReference>
<dbReference type="PROSITE" id="PS00616">
    <property type="entry name" value="HIS_ACID_PHOSPHAT_1"/>
    <property type="match status" value="1"/>
</dbReference>
<dbReference type="Proteomes" id="UP001152799">
    <property type="component" value="Chromosome 6"/>
</dbReference>
<keyword evidence="11" id="KW-1185">Reference proteome</keyword>
<evidence type="ECO:0000256" key="9">
    <source>
        <dbReference type="SAM" id="SignalP"/>
    </source>
</evidence>
<evidence type="ECO:0000313" key="10">
    <source>
        <dbReference type="EMBL" id="CAG9770195.1"/>
    </source>
</evidence>
<evidence type="ECO:0000256" key="3">
    <source>
        <dbReference type="ARBA" id="ARBA00012646"/>
    </source>
</evidence>
<accession>A0A9N9QH49</accession>
<evidence type="ECO:0000256" key="7">
    <source>
        <dbReference type="ARBA" id="ARBA00023180"/>
    </source>
</evidence>
<dbReference type="GO" id="GO:0003993">
    <property type="term" value="F:acid phosphatase activity"/>
    <property type="evidence" value="ECO:0007669"/>
    <property type="project" value="UniProtKB-EC"/>
</dbReference>
<comment type="similarity">
    <text evidence="2">Belongs to the histidine acid phosphatase family.</text>
</comment>
<name>A0A9N9QH49_9CUCU</name>
<gene>
    <name evidence="10" type="ORF">CEUTPL_LOCUS10652</name>
</gene>
<keyword evidence="6" id="KW-1015">Disulfide bond</keyword>
<dbReference type="Gene3D" id="3.40.50.1240">
    <property type="entry name" value="Phosphoglycerate mutase-like"/>
    <property type="match status" value="1"/>
</dbReference>
<dbReference type="EC" id="3.1.3.2" evidence="3"/>
<keyword evidence="8" id="KW-1133">Transmembrane helix</keyword>
<evidence type="ECO:0000256" key="2">
    <source>
        <dbReference type="ARBA" id="ARBA00005375"/>
    </source>
</evidence>
<feature type="signal peptide" evidence="9">
    <location>
        <begin position="1"/>
        <end position="23"/>
    </location>
</feature>
<comment type="catalytic activity">
    <reaction evidence="1">
        <text>a phosphate monoester + H2O = an alcohol + phosphate</text>
        <dbReference type="Rhea" id="RHEA:15017"/>
        <dbReference type="ChEBI" id="CHEBI:15377"/>
        <dbReference type="ChEBI" id="CHEBI:30879"/>
        <dbReference type="ChEBI" id="CHEBI:43474"/>
        <dbReference type="ChEBI" id="CHEBI:67140"/>
        <dbReference type="EC" id="3.1.3.2"/>
    </reaction>
</comment>
<organism evidence="10 11">
    <name type="scientific">Ceutorhynchus assimilis</name>
    <name type="common">cabbage seed weevil</name>
    <dbReference type="NCBI Taxonomy" id="467358"/>
    <lineage>
        <taxon>Eukaryota</taxon>
        <taxon>Metazoa</taxon>
        <taxon>Ecdysozoa</taxon>
        <taxon>Arthropoda</taxon>
        <taxon>Hexapoda</taxon>
        <taxon>Insecta</taxon>
        <taxon>Pterygota</taxon>
        <taxon>Neoptera</taxon>
        <taxon>Endopterygota</taxon>
        <taxon>Coleoptera</taxon>
        <taxon>Polyphaga</taxon>
        <taxon>Cucujiformia</taxon>
        <taxon>Curculionidae</taxon>
        <taxon>Ceutorhynchinae</taxon>
        <taxon>Ceutorhynchus</taxon>
    </lineage>
</organism>
<protein>
    <recommendedName>
        <fullName evidence="3">acid phosphatase</fullName>
        <ecNumber evidence="3">3.1.3.2</ecNumber>
    </recommendedName>
</protein>
<evidence type="ECO:0000313" key="11">
    <source>
        <dbReference type="Proteomes" id="UP001152799"/>
    </source>
</evidence>
<keyword evidence="8" id="KW-0812">Transmembrane</keyword>
<keyword evidence="4 9" id="KW-0732">Signal</keyword>
<dbReference type="EMBL" id="OU892282">
    <property type="protein sequence ID" value="CAG9770195.1"/>
    <property type="molecule type" value="Genomic_DNA"/>
</dbReference>
<reference evidence="10" key="1">
    <citation type="submission" date="2022-01" db="EMBL/GenBank/DDBJ databases">
        <authorList>
            <person name="King R."/>
        </authorList>
    </citation>
    <scope>NUCLEOTIDE SEQUENCE</scope>
</reference>
<keyword evidence="8" id="KW-0472">Membrane</keyword>
<keyword evidence="5" id="KW-0378">Hydrolase</keyword>
<sequence>MPKFFLPFLTTLLVIFAFPLCSCSPSDLDAVVVIFRHGDRTPIRPYENDPYKNRSYWPVDWGMLTNVGKLRHYDLGQYFRQRYLDFLPTIYSEKDIYVRSTDVDRTLMSAEANLAGLYPPVNTDIWKTGLAWQPIPIHSIPEKLDAVLAAKKPCKKYDILLKKLFQNEYFRNVSHVNRDLYAYLTKYAGESIDNIRHLEYLYNTLTIETLNNYTLPNWTKTVFPSKMQKWAELSFATDTYTTELARLKTGPFFNELIKYFTNRTVTPKGARYHAPRFVINSAHDTTIANLLNSIGAFEYHCPPYTATIIFELHKPTDNTSYINIFYKNTSEAVPIKLRNCENNCDLKWFQNILSPISLNLDQWETECNSLILFDNPLNLYILLCALLGAMGGIIGLIFIVRKNAQKSNASMYTQLPDEEYA</sequence>
<evidence type="ECO:0000256" key="4">
    <source>
        <dbReference type="ARBA" id="ARBA00022729"/>
    </source>
</evidence>
<feature type="chain" id="PRO_5040158075" description="acid phosphatase" evidence="9">
    <location>
        <begin position="24"/>
        <end position="421"/>
    </location>
</feature>
<dbReference type="CDD" id="cd07061">
    <property type="entry name" value="HP_HAP_like"/>
    <property type="match status" value="1"/>
</dbReference>
<dbReference type="OrthoDB" id="5821688at2759"/>
<feature type="transmembrane region" description="Helical" evidence="8">
    <location>
        <begin position="377"/>
        <end position="400"/>
    </location>
</feature>
<evidence type="ECO:0000256" key="8">
    <source>
        <dbReference type="SAM" id="Phobius"/>
    </source>
</evidence>
<evidence type="ECO:0000256" key="5">
    <source>
        <dbReference type="ARBA" id="ARBA00022801"/>
    </source>
</evidence>
<proteinExistence type="inferred from homology"/>